<feature type="compositionally biased region" description="Low complexity" evidence="2">
    <location>
        <begin position="47"/>
        <end position="59"/>
    </location>
</feature>
<evidence type="ECO:0000256" key="2">
    <source>
        <dbReference type="SAM" id="MobiDB-lite"/>
    </source>
</evidence>
<gene>
    <name evidence="3" type="ORF">TSPGSL018_26837</name>
</gene>
<organism evidence="3">
    <name type="scientific">Tetraselmis sp. GSL018</name>
    <dbReference type="NCBI Taxonomy" id="582737"/>
    <lineage>
        <taxon>Eukaryota</taxon>
        <taxon>Viridiplantae</taxon>
        <taxon>Chlorophyta</taxon>
        <taxon>core chlorophytes</taxon>
        <taxon>Chlorodendrophyceae</taxon>
        <taxon>Chlorodendrales</taxon>
        <taxon>Chlorodendraceae</taxon>
        <taxon>Tetraselmis</taxon>
    </lineage>
</organism>
<accession>A0A061RML0</accession>
<keyword evidence="1" id="KW-0175">Coiled coil</keyword>
<evidence type="ECO:0000313" key="3">
    <source>
        <dbReference type="EMBL" id="JAC74117.1"/>
    </source>
</evidence>
<protein>
    <submittedName>
        <fullName evidence="3">Uncharacterized protein</fullName>
    </submittedName>
</protein>
<reference evidence="3" key="1">
    <citation type="submission" date="2014-05" db="EMBL/GenBank/DDBJ databases">
        <title>The transcriptome of the halophilic microalga Tetraselmis sp. GSL018 isolated from the Great Salt Lake, Utah.</title>
        <authorList>
            <person name="Jinkerson R.E."/>
            <person name="D'Adamo S."/>
            <person name="Posewitz M.C."/>
        </authorList>
    </citation>
    <scope>NUCLEOTIDE SEQUENCE</scope>
    <source>
        <strain evidence="3">GSL018</strain>
    </source>
</reference>
<name>A0A061RML0_9CHLO</name>
<proteinExistence type="predicted"/>
<evidence type="ECO:0000256" key="1">
    <source>
        <dbReference type="SAM" id="Coils"/>
    </source>
</evidence>
<dbReference type="EMBL" id="GBEZ01011689">
    <property type="protein sequence ID" value="JAC74117.1"/>
    <property type="molecule type" value="Transcribed_RNA"/>
</dbReference>
<sequence>MSYDCYNTQKCNGWKQRCAREEAVREGFWRNQYLRQRALAERGGDDGSSVVSSCTSTNSGSTINTMVLKDKIRNLESRLVEERRRRELLEQQLHGGERQPPE</sequence>
<dbReference type="AlphaFoldDB" id="A0A061RML0"/>
<feature type="region of interest" description="Disordered" evidence="2">
    <location>
        <begin position="40"/>
        <end position="59"/>
    </location>
</feature>
<feature type="coiled-coil region" evidence="1">
    <location>
        <begin position="65"/>
        <end position="99"/>
    </location>
</feature>